<dbReference type="AlphaFoldDB" id="A9U2M0"/>
<evidence type="ECO:0000313" key="1">
    <source>
        <dbReference type="EMBL" id="EDQ50086.1"/>
    </source>
</evidence>
<organism>
    <name type="scientific">Physcomitrium patens</name>
    <name type="common">Spreading-leaved earth moss</name>
    <name type="synonym">Physcomitrella patens</name>
    <dbReference type="NCBI Taxonomy" id="3218"/>
    <lineage>
        <taxon>Eukaryota</taxon>
        <taxon>Viridiplantae</taxon>
        <taxon>Streptophyta</taxon>
        <taxon>Embryophyta</taxon>
        <taxon>Bryophyta</taxon>
        <taxon>Bryophytina</taxon>
        <taxon>Bryopsida</taxon>
        <taxon>Funariidae</taxon>
        <taxon>Funariales</taxon>
        <taxon>Funariaceae</taxon>
        <taxon>Physcomitrium</taxon>
    </lineage>
</organism>
<sequence length="308" mass="33886">MAQLTTVASSLARAKVWEECHYDQFLTTRATMIPSQADYGANLSVNLQGVVNAVPLQNIPQTIAVPYSPYFLYQKVVPAKELSSETRPKDPNDALLITLTKKMEELAINLAKDKKKRHKPTNMHFNVWCSNCKGQLAEDKGLIQRDSSIHHVEVVNAVLIRGQQKDKNPIQDLDEPIVGEQVAPSTGLNEPISVLGCISILRPQETEEPNLVPRANLSKLSRSIPIDQYLLLIPPIPVPTTNLHPPPIIPLAPTSTELKGLHCTHPVYGLELPIPGSGHLSIPIGAKSDSSLLELRELATLILVLDQY</sequence>
<name>A9U2M0_PHYPA</name>
<dbReference type="EMBL" id="DS545325">
    <property type="protein sequence ID" value="EDQ50086.1"/>
    <property type="molecule type" value="Genomic_DNA"/>
</dbReference>
<protein>
    <submittedName>
        <fullName evidence="1">Predicted protein</fullName>
    </submittedName>
</protein>
<proteinExistence type="predicted"/>
<gene>
    <name evidence="1" type="ORF">PHYPADRAFT_100857</name>
</gene>
<reference evidence="1" key="1">
    <citation type="journal article" date="2008" name="Science">
        <title>The Physcomitrella genome reveals evolutionary insights into the conquest of land by plants.</title>
        <authorList>
            <person name="Rensing S."/>
            <person name="Lang D."/>
            <person name="Zimmer A."/>
            <person name="Terry A."/>
            <person name="Salamov A."/>
            <person name="Shapiro H."/>
            <person name="Nishiyama T."/>
            <person name="Perroud P.-F."/>
            <person name="Lindquist E."/>
            <person name="Kamisugi Y."/>
            <person name="Tanahashi T."/>
            <person name="Sakakibara K."/>
            <person name="Fujita T."/>
            <person name="Oishi K."/>
            <person name="Shin-I T."/>
            <person name="Kuroki Y."/>
            <person name="Toyoda A."/>
            <person name="Suzuki Y."/>
            <person name="Hashimoto A."/>
            <person name="Yamaguchi K."/>
            <person name="Sugano A."/>
            <person name="Kohara Y."/>
            <person name="Fujiyama A."/>
            <person name="Anterola A."/>
            <person name="Aoki S."/>
            <person name="Ashton N."/>
            <person name="Barbazuk W.B."/>
            <person name="Barker E."/>
            <person name="Bennetzen J."/>
            <person name="Bezanilla M."/>
            <person name="Blankenship R."/>
            <person name="Cho S.H."/>
            <person name="Dutcher S."/>
            <person name="Estelle M."/>
            <person name="Fawcett J.A."/>
            <person name="Gundlach H."/>
            <person name="Hanada K."/>
            <person name="Heyl A."/>
            <person name="Hicks K.A."/>
            <person name="Hugh J."/>
            <person name="Lohr M."/>
            <person name="Mayer K."/>
            <person name="Melkozernov A."/>
            <person name="Murata T."/>
            <person name="Nelson D."/>
            <person name="Pils B."/>
            <person name="Prigge M."/>
            <person name="Reiss B."/>
            <person name="Renner T."/>
            <person name="Rombauts S."/>
            <person name="Rushton P."/>
            <person name="Sanderfoot A."/>
            <person name="Schween G."/>
            <person name="Shiu S.-H."/>
            <person name="Stueber K."/>
            <person name="Theodoulou F.L."/>
            <person name="Tu H."/>
            <person name="Van de Peer Y."/>
            <person name="Verrier P.J."/>
            <person name="Waters E."/>
            <person name="Wood A."/>
            <person name="Yang L."/>
            <person name="Cove D."/>
            <person name="Cuming A."/>
            <person name="Hasebe M."/>
            <person name="Lucas S."/>
            <person name="Mishler D.B."/>
            <person name="Reski R."/>
            <person name="Grigoriev I."/>
            <person name="Quatrano R.S."/>
            <person name="Boore J.L."/>
        </authorList>
    </citation>
    <scope>NUCLEOTIDE SEQUENCE [LARGE SCALE GENOMIC DNA]</scope>
</reference>
<accession>A9U2M0</accession>